<feature type="region of interest" description="Disordered" evidence="1">
    <location>
        <begin position="53"/>
        <end position="110"/>
    </location>
</feature>
<dbReference type="Proteomes" id="UP001332243">
    <property type="component" value="Unassembled WGS sequence"/>
</dbReference>
<evidence type="ECO:0000256" key="1">
    <source>
        <dbReference type="SAM" id="MobiDB-lite"/>
    </source>
</evidence>
<name>A0ABU7RS79_9ACTN</name>
<sequence length="313" mass="34073">MAESVEVLERRIDALRAEIRRSVVARDNPRTRALRAELRAAERAWEQAIADLTDETTGDDGSASPVAPATAPSEPPRRAGVAERPGPAGATVPRQPGRVGAPEQSGRAGGSLLPVREQVHHALTLLCVPAASKLIADVHEAFLDGEGQALAPARLTHLRRDEKRSYETARHSRPYYLCSALTADHLTPARGLFAVSTWPLERRIVGPLSPRVDFLTAAVRIAERAARLPQPNAQVTRLLWRFATNIPGASAGQIPGTVDTRVIIEAAEHEREVHAEADRAQRAAAADRARRQLDDVARLFGHTLDRVRETRTA</sequence>
<dbReference type="RefSeq" id="WP_331214469.1">
    <property type="nucleotide sequence ID" value="NZ_JAZGQK010000010.1"/>
</dbReference>
<keyword evidence="3" id="KW-1185">Reference proteome</keyword>
<gene>
    <name evidence="2" type="ORF">V1633_12690</name>
</gene>
<evidence type="ECO:0000313" key="2">
    <source>
        <dbReference type="EMBL" id="MEE6259345.1"/>
    </source>
</evidence>
<reference evidence="2 3" key="1">
    <citation type="submission" date="2024-01" db="EMBL/GenBank/DDBJ databases">
        <title>Genome insights into Plantactinospora sonchi sp. nov.</title>
        <authorList>
            <person name="Wang L."/>
        </authorList>
    </citation>
    <scope>NUCLEOTIDE SEQUENCE [LARGE SCALE GENOMIC DNA]</scope>
    <source>
        <strain evidence="2 3">NEAU-QY2</strain>
    </source>
</reference>
<dbReference type="EMBL" id="JAZGQK010000010">
    <property type="protein sequence ID" value="MEE6259345.1"/>
    <property type="molecule type" value="Genomic_DNA"/>
</dbReference>
<proteinExistence type="predicted"/>
<protein>
    <submittedName>
        <fullName evidence="2">Uncharacterized protein</fullName>
    </submittedName>
</protein>
<comment type="caution">
    <text evidence="2">The sequence shown here is derived from an EMBL/GenBank/DDBJ whole genome shotgun (WGS) entry which is preliminary data.</text>
</comment>
<accession>A0ABU7RS79</accession>
<organism evidence="2 3">
    <name type="scientific">Plantactinospora sonchi</name>
    <dbReference type="NCBI Taxonomy" id="1544735"/>
    <lineage>
        <taxon>Bacteria</taxon>
        <taxon>Bacillati</taxon>
        <taxon>Actinomycetota</taxon>
        <taxon>Actinomycetes</taxon>
        <taxon>Micromonosporales</taxon>
        <taxon>Micromonosporaceae</taxon>
        <taxon>Plantactinospora</taxon>
    </lineage>
</organism>
<evidence type="ECO:0000313" key="3">
    <source>
        <dbReference type="Proteomes" id="UP001332243"/>
    </source>
</evidence>
<feature type="compositionally biased region" description="Low complexity" evidence="1">
    <location>
        <begin position="62"/>
        <end position="72"/>
    </location>
</feature>